<keyword evidence="8 15" id="KW-0378">Hydrolase</keyword>
<dbReference type="PANTHER" id="PTHR32227">
    <property type="entry name" value="GLUCAN ENDO-1,3-BETA-GLUCOSIDASE BG1-RELATED-RELATED"/>
    <property type="match status" value="1"/>
</dbReference>
<evidence type="ECO:0000256" key="16">
    <source>
        <dbReference type="SAM" id="MobiDB-lite"/>
    </source>
</evidence>
<evidence type="ECO:0000256" key="1">
    <source>
        <dbReference type="ARBA" id="ARBA00000382"/>
    </source>
</evidence>
<evidence type="ECO:0000256" key="8">
    <source>
        <dbReference type="ARBA" id="ARBA00022801"/>
    </source>
</evidence>
<dbReference type="SMART" id="SM00768">
    <property type="entry name" value="X8"/>
    <property type="match status" value="1"/>
</dbReference>
<keyword evidence="5" id="KW-1003">Cell membrane</keyword>
<dbReference type="SUPFAM" id="SSF51445">
    <property type="entry name" value="(Trans)glycosidases"/>
    <property type="match status" value="1"/>
</dbReference>
<keyword evidence="10" id="KW-1015">Disulfide bond</keyword>
<dbReference type="InterPro" id="IPR012946">
    <property type="entry name" value="X8"/>
</dbReference>
<keyword evidence="12" id="KW-0449">Lipoprotein</keyword>
<dbReference type="OMA" id="TIKNPSH"/>
<organism evidence="18 19">
    <name type="scientific">Chenopodium quinoa</name>
    <name type="common">Quinoa</name>
    <dbReference type="NCBI Taxonomy" id="63459"/>
    <lineage>
        <taxon>Eukaryota</taxon>
        <taxon>Viridiplantae</taxon>
        <taxon>Streptophyta</taxon>
        <taxon>Embryophyta</taxon>
        <taxon>Tracheophyta</taxon>
        <taxon>Spermatophyta</taxon>
        <taxon>Magnoliopsida</taxon>
        <taxon>eudicotyledons</taxon>
        <taxon>Gunneridae</taxon>
        <taxon>Pentapetalae</taxon>
        <taxon>Caryophyllales</taxon>
        <taxon>Chenopodiaceae</taxon>
        <taxon>Chenopodioideae</taxon>
        <taxon>Atripliceae</taxon>
        <taxon>Chenopodium</taxon>
    </lineage>
</organism>
<evidence type="ECO:0000256" key="3">
    <source>
        <dbReference type="ARBA" id="ARBA00008773"/>
    </source>
</evidence>
<dbReference type="Gramene" id="AUR62016517-RA">
    <property type="protein sequence ID" value="AUR62016517-RA:cds"/>
    <property type="gene ID" value="AUR62016517"/>
</dbReference>
<dbReference type="Gene3D" id="3.20.20.80">
    <property type="entry name" value="Glycosidases"/>
    <property type="match status" value="1"/>
</dbReference>
<dbReference type="GO" id="GO:0005975">
    <property type="term" value="P:carbohydrate metabolic process"/>
    <property type="evidence" value="ECO:0007669"/>
    <property type="project" value="InterPro"/>
</dbReference>
<evidence type="ECO:0000256" key="7">
    <source>
        <dbReference type="ARBA" id="ARBA00022729"/>
    </source>
</evidence>
<evidence type="ECO:0000256" key="6">
    <source>
        <dbReference type="ARBA" id="ARBA00022622"/>
    </source>
</evidence>
<evidence type="ECO:0000256" key="12">
    <source>
        <dbReference type="ARBA" id="ARBA00023288"/>
    </source>
</evidence>
<feature type="compositionally biased region" description="Polar residues" evidence="16">
    <location>
        <begin position="90"/>
        <end position="117"/>
    </location>
</feature>
<reference evidence="18" key="2">
    <citation type="submission" date="2021-03" db="UniProtKB">
        <authorList>
            <consortium name="EnsemblPlants"/>
        </authorList>
    </citation>
    <scope>IDENTIFICATION</scope>
</reference>
<evidence type="ECO:0000313" key="18">
    <source>
        <dbReference type="EnsemblPlants" id="AUR62016517-RA:cds"/>
    </source>
</evidence>
<dbReference type="PROSITE" id="PS00587">
    <property type="entry name" value="GLYCOSYL_HYDROL_F17"/>
    <property type="match status" value="1"/>
</dbReference>
<protein>
    <recommendedName>
        <fullName evidence="4">glucan endo-1,3-beta-D-glucosidase</fullName>
        <ecNumber evidence="4">3.2.1.39</ecNumber>
    </recommendedName>
</protein>
<dbReference type="GO" id="GO:0098552">
    <property type="term" value="C:side of membrane"/>
    <property type="evidence" value="ECO:0007669"/>
    <property type="project" value="UniProtKB-KW"/>
</dbReference>
<evidence type="ECO:0000256" key="13">
    <source>
        <dbReference type="ARBA" id="ARBA00023295"/>
    </source>
</evidence>
<dbReference type="EnsemblPlants" id="AUR62016517-RA">
    <property type="protein sequence ID" value="AUR62016517-RA:cds"/>
    <property type="gene ID" value="AUR62016517"/>
</dbReference>
<dbReference type="Pfam" id="PF07983">
    <property type="entry name" value="X8"/>
    <property type="match status" value="1"/>
</dbReference>
<accession>A0A803LNI8</accession>
<evidence type="ECO:0000256" key="11">
    <source>
        <dbReference type="ARBA" id="ARBA00023180"/>
    </source>
</evidence>
<dbReference type="InterPro" id="IPR017853">
    <property type="entry name" value="GH"/>
</dbReference>
<evidence type="ECO:0000256" key="10">
    <source>
        <dbReference type="ARBA" id="ARBA00023157"/>
    </source>
</evidence>
<dbReference type="FunFam" id="3.20.20.80:FF:000005">
    <property type="entry name" value="Glucan endo-1,3-beta-glucosidase 14"/>
    <property type="match status" value="1"/>
</dbReference>
<dbReference type="GO" id="GO:0005886">
    <property type="term" value="C:plasma membrane"/>
    <property type="evidence" value="ECO:0007669"/>
    <property type="project" value="UniProtKB-SubCell"/>
</dbReference>
<evidence type="ECO:0000256" key="15">
    <source>
        <dbReference type="RuleBase" id="RU004336"/>
    </source>
</evidence>
<sequence length="596" mass="65009">MFDLTTKEFFVSRDVKFIEEVFPFGSPEEVNIPVNEYVDQNIHEDFSELIFDEETEVGNLITEQLAQPEFATDPPPIQATPASAGPSPLQPKSPSDQGNGFPTSVGPSPSQPISTSGQGDGPFSILEQPKLVSLDPNDDGLPHEPEIQGAATFSPKVGVNYGTLGNNLPKPTKSVELIKSLKAGRVKLYSPDPEILTALGGTNLQVSIMVPNEIISNISTNQKMANDWIKTNLVAYPHTLIRYVLVGNEILSFMTEADKKTWHDLVPAMRKIQYALKVNGIRKVKVGTTLAMDVLESSYPPSNGTFRSDIADTVMKPMLQFLSNTKSFLFIDCYPYFAWSQSYKTISLDYALFNGGVTYKDPGSGLTYTNLLDQMLDSVHFAMKKLGYPDIRIWIAETGWPNGGDIDQIGANVYNAATYNRNLVQKLNAKPSVGTPAMPDAVLPTFVFALFNENQKGGPGTERHWGQFYPNGSTVYPIDLTGKTPVSSYPPLPKPDNNEPYKGKIWCVVASNANITQLADAVTYACGQGKGTCAAIQPKGNCYNPNSLVSHASYAFSSYFSQMKSQGGTCYFNGLAVQTAKDPSSGKCKYPSVTLP</sequence>
<keyword evidence="7" id="KW-0732">Signal</keyword>
<dbReference type="EC" id="3.2.1.39" evidence="4"/>
<keyword evidence="13 15" id="KW-0326">Glycosidase</keyword>
<dbReference type="Proteomes" id="UP000596660">
    <property type="component" value="Unplaced"/>
</dbReference>
<dbReference type="GO" id="GO:0009506">
    <property type="term" value="C:plasmodesma"/>
    <property type="evidence" value="ECO:0007669"/>
    <property type="project" value="UniProtKB-ARBA"/>
</dbReference>
<comment type="similarity">
    <text evidence="3 14">Belongs to the glycosyl hydrolase 17 family.</text>
</comment>
<dbReference type="InterPro" id="IPR000490">
    <property type="entry name" value="Glyco_hydro_17"/>
</dbReference>
<dbReference type="FunFam" id="1.20.58.1040:FF:000001">
    <property type="entry name" value="Glucan endo-1,3-beta-glucosidase 4"/>
    <property type="match status" value="1"/>
</dbReference>
<evidence type="ECO:0000256" key="5">
    <source>
        <dbReference type="ARBA" id="ARBA00022475"/>
    </source>
</evidence>
<comment type="subcellular location">
    <subcellularLocation>
        <location evidence="2">Cell membrane</location>
        <topology evidence="2">Lipid-anchor</topology>
        <topology evidence="2">GPI-anchor</topology>
    </subcellularLocation>
</comment>
<keyword evidence="11" id="KW-0325">Glycoprotein</keyword>
<feature type="region of interest" description="Disordered" evidence="16">
    <location>
        <begin position="70"/>
        <end position="125"/>
    </location>
</feature>
<dbReference type="AlphaFoldDB" id="A0A803LNI8"/>
<feature type="domain" description="X8" evidence="17">
    <location>
        <begin position="505"/>
        <end position="590"/>
    </location>
</feature>
<dbReference type="Pfam" id="PF00332">
    <property type="entry name" value="Glyco_hydro_17"/>
    <property type="match status" value="1"/>
</dbReference>
<evidence type="ECO:0000313" key="19">
    <source>
        <dbReference type="Proteomes" id="UP000596660"/>
    </source>
</evidence>
<dbReference type="InterPro" id="IPR044965">
    <property type="entry name" value="Glyco_hydro_17_plant"/>
</dbReference>
<evidence type="ECO:0000259" key="17">
    <source>
        <dbReference type="SMART" id="SM00768"/>
    </source>
</evidence>
<reference evidence="18" key="1">
    <citation type="journal article" date="2017" name="Nature">
        <title>The genome of Chenopodium quinoa.</title>
        <authorList>
            <person name="Jarvis D.E."/>
            <person name="Ho Y.S."/>
            <person name="Lightfoot D.J."/>
            <person name="Schmoeckel S.M."/>
            <person name="Li B."/>
            <person name="Borm T.J.A."/>
            <person name="Ohyanagi H."/>
            <person name="Mineta K."/>
            <person name="Michell C.T."/>
            <person name="Saber N."/>
            <person name="Kharbatia N.M."/>
            <person name="Rupper R.R."/>
            <person name="Sharp A.R."/>
            <person name="Dally N."/>
            <person name="Boughton B.A."/>
            <person name="Woo Y.H."/>
            <person name="Gao G."/>
            <person name="Schijlen E.G.W.M."/>
            <person name="Guo X."/>
            <person name="Momin A.A."/>
            <person name="Negrao S."/>
            <person name="Al-Babili S."/>
            <person name="Gehring C."/>
            <person name="Roessner U."/>
            <person name="Jung C."/>
            <person name="Murphy K."/>
            <person name="Arold S.T."/>
            <person name="Gojobori T."/>
            <person name="van der Linden C.G."/>
            <person name="van Loo E.N."/>
            <person name="Jellen E.N."/>
            <person name="Maughan P.J."/>
            <person name="Tester M."/>
        </authorList>
    </citation>
    <scope>NUCLEOTIDE SEQUENCE [LARGE SCALE GENOMIC DNA]</scope>
    <source>
        <strain evidence="18">cv. PI 614886</strain>
    </source>
</reference>
<dbReference type="Gene3D" id="1.20.58.1040">
    <property type="match status" value="1"/>
</dbReference>
<evidence type="ECO:0000256" key="2">
    <source>
        <dbReference type="ARBA" id="ARBA00004609"/>
    </source>
</evidence>
<keyword evidence="6" id="KW-0336">GPI-anchor</keyword>
<proteinExistence type="inferred from homology"/>
<name>A0A803LNI8_CHEQI</name>
<evidence type="ECO:0000256" key="9">
    <source>
        <dbReference type="ARBA" id="ARBA00023136"/>
    </source>
</evidence>
<keyword evidence="19" id="KW-1185">Reference proteome</keyword>
<dbReference type="GO" id="GO:0042973">
    <property type="term" value="F:glucan endo-1,3-beta-D-glucosidase activity"/>
    <property type="evidence" value="ECO:0007669"/>
    <property type="project" value="UniProtKB-EC"/>
</dbReference>
<comment type="catalytic activity">
    <reaction evidence="1">
        <text>Hydrolysis of (1-&gt;3)-beta-D-glucosidic linkages in (1-&gt;3)-beta-D-glucans.</text>
        <dbReference type="EC" id="3.2.1.39"/>
    </reaction>
</comment>
<evidence type="ECO:0000256" key="14">
    <source>
        <dbReference type="RuleBase" id="RU004335"/>
    </source>
</evidence>
<evidence type="ECO:0000256" key="4">
    <source>
        <dbReference type="ARBA" id="ARBA00012780"/>
    </source>
</evidence>
<keyword evidence="9" id="KW-0472">Membrane</keyword>